<dbReference type="PROSITE" id="PS50011">
    <property type="entry name" value="PROTEIN_KINASE_DOM"/>
    <property type="match status" value="1"/>
</dbReference>
<dbReference type="InterPro" id="IPR032675">
    <property type="entry name" value="LRR_dom_sf"/>
</dbReference>
<dbReference type="Gene3D" id="1.10.510.10">
    <property type="entry name" value="Transferase(Phosphotransferase) domain 1"/>
    <property type="match status" value="1"/>
</dbReference>
<dbReference type="InterPro" id="IPR000719">
    <property type="entry name" value="Prot_kinase_dom"/>
</dbReference>
<keyword evidence="2" id="KW-0677">Repeat</keyword>
<name>A0A1Y1VAV2_9FUNG</name>
<keyword evidence="6" id="KW-1185">Reference proteome</keyword>
<dbReference type="STRING" id="1754191.A0A1Y1VAV2"/>
<dbReference type="Proteomes" id="UP000193719">
    <property type="component" value="Unassembled WGS sequence"/>
</dbReference>
<dbReference type="Gene3D" id="3.80.10.10">
    <property type="entry name" value="Ribonuclease Inhibitor"/>
    <property type="match status" value="1"/>
</dbReference>
<dbReference type="GO" id="GO:0004714">
    <property type="term" value="F:transmembrane receptor protein tyrosine kinase activity"/>
    <property type="evidence" value="ECO:0007669"/>
    <property type="project" value="TreeGrafter"/>
</dbReference>
<dbReference type="PANTHER" id="PTHR24416">
    <property type="entry name" value="TYROSINE-PROTEIN KINASE RECEPTOR"/>
    <property type="match status" value="1"/>
</dbReference>
<dbReference type="InterPro" id="IPR050122">
    <property type="entry name" value="RTK"/>
</dbReference>
<dbReference type="GO" id="GO:0005524">
    <property type="term" value="F:ATP binding"/>
    <property type="evidence" value="ECO:0007669"/>
    <property type="project" value="InterPro"/>
</dbReference>
<comment type="caution">
    <text evidence="5">The sequence shown here is derived from an EMBL/GenBank/DDBJ whole genome shotgun (WGS) entry which is preliminary data.</text>
</comment>
<reference evidence="5 6" key="1">
    <citation type="submission" date="2016-08" db="EMBL/GenBank/DDBJ databases">
        <title>Genomes of anaerobic fungi encode conserved fungal cellulosomes for biomass hydrolysis.</title>
        <authorList>
            <consortium name="DOE Joint Genome Institute"/>
            <person name="Haitjema C.H."/>
            <person name="Gilmore S.P."/>
            <person name="Henske J.K."/>
            <person name="Solomon K.V."/>
            <person name="De Groot R."/>
            <person name="Kuo A."/>
            <person name="Mondo S.J."/>
            <person name="Salamov A.A."/>
            <person name="Labutti K."/>
            <person name="Zhao Z."/>
            <person name="Chiniquy J."/>
            <person name="Barry K."/>
            <person name="Brewer H.M."/>
            <person name="Purvine S.O."/>
            <person name="Wright A.T."/>
            <person name="Boxma B."/>
            <person name="Van Alen T."/>
            <person name="Hackstein J.H."/>
            <person name="Baker S.E."/>
            <person name="Grigoriev I.V."/>
            <person name="O'Malley M.A."/>
        </authorList>
    </citation>
    <scope>NUCLEOTIDE SEQUENCE [LARGE SCALE GENOMIC DNA]</scope>
    <source>
        <strain evidence="6">finn</strain>
    </source>
</reference>
<feature type="compositionally biased region" description="Polar residues" evidence="3">
    <location>
        <begin position="637"/>
        <end position="649"/>
    </location>
</feature>
<dbReference type="SUPFAM" id="SSF56112">
    <property type="entry name" value="Protein kinase-like (PK-like)"/>
    <property type="match status" value="1"/>
</dbReference>
<dbReference type="InterPro" id="IPR011009">
    <property type="entry name" value="Kinase-like_dom_sf"/>
</dbReference>
<dbReference type="Pfam" id="PF07714">
    <property type="entry name" value="PK_Tyr_Ser-Thr"/>
    <property type="match status" value="1"/>
</dbReference>
<feature type="compositionally biased region" description="Low complexity" evidence="3">
    <location>
        <begin position="625"/>
        <end position="636"/>
    </location>
</feature>
<feature type="region of interest" description="Disordered" evidence="3">
    <location>
        <begin position="756"/>
        <end position="783"/>
    </location>
</feature>
<feature type="region of interest" description="Disordered" evidence="3">
    <location>
        <begin position="950"/>
        <end position="1017"/>
    </location>
</feature>
<feature type="compositionally biased region" description="Basic and acidic residues" evidence="3">
    <location>
        <begin position="1104"/>
        <end position="1115"/>
    </location>
</feature>
<feature type="compositionally biased region" description="Basic and acidic residues" evidence="3">
    <location>
        <begin position="1074"/>
        <end position="1083"/>
    </location>
</feature>
<dbReference type="GO" id="GO:0005886">
    <property type="term" value="C:plasma membrane"/>
    <property type="evidence" value="ECO:0007669"/>
    <property type="project" value="TreeGrafter"/>
</dbReference>
<evidence type="ECO:0000259" key="4">
    <source>
        <dbReference type="PROSITE" id="PS50011"/>
    </source>
</evidence>
<feature type="region of interest" description="Disordered" evidence="3">
    <location>
        <begin position="1100"/>
        <end position="1120"/>
    </location>
</feature>
<dbReference type="SUPFAM" id="SSF52047">
    <property type="entry name" value="RNI-like"/>
    <property type="match status" value="1"/>
</dbReference>
<dbReference type="EMBL" id="MCFH01000018">
    <property type="protein sequence ID" value="ORX51415.1"/>
    <property type="molecule type" value="Genomic_DNA"/>
</dbReference>
<feature type="region of interest" description="Disordered" evidence="3">
    <location>
        <begin position="682"/>
        <end position="722"/>
    </location>
</feature>
<dbReference type="GO" id="GO:0043235">
    <property type="term" value="C:receptor complex"/>
    <property type="evidence" value="ECO:0007669"/>
    <property type="project" value="TreeGrafter"/>
</dbReference>
<dbReference type="InterPro" id="IPR001245">
    <property type="entry name" value="Ser-Thr/Tyr_kinase_cat_dom"/>
</dbReference>
<feature type="compositionally biased region" description="Low complexity" evidence="3">
    <location>
        <begin position="759"/>
        <end position="774"/>
    </location>
</feature>
<dbReference type="Pfam" id="PF13516">
    <property type="entry name" value="LRR_6"/>
    <property type="match status" value="2"/>
</dbReference>
<feature type="domain" description="Protein kinase" evidence="4">
    <location>
        <begin position="279"/>
        <end position="532"/>
    </location>
</feature>
<evidence type="ECO:0000313" key="5">
    <source>
        <dbReference type="EMBL" id="ORX51415.1"/>
    </source>
</evidence>
<dbReference type="PRINTS" id="PR00109">
    <property type="entry name" value="TYRKINASE"/>
</dbReference>
<dbReference type="SMART" id="SM00368">
    <property type="entry name" value="LRR_RI"/>
    <property type="match status" value="6"/>
</dbReference>
<feature type="region of interest" description="Disordered" evidence="3">
    <location>
        <begin position="1054"/>
        <end position="1083"/>
    </location>
</feature>
<dbReference type="PANTHER" id="PTHR24416:SF611">
    <property type="entry name" value="TYROSINE-PROTEIN KINASE TRANSMEMBRANE RECEPTOR ROR"/>
    <property type="match status" value="1"/>
</dbReference>
<organism evidence="5 6">
    <name type="scientific">Piromyces finnis</name>
    <dbReference type="NCBI Taxonomy" id="1754191"/>
    <lineage>
        <taxon>Eukaryota</taxon>
        <taxon>Fungi</taxon>
        <taxon>Fungi incertae sedis</taxon>
        <taxon>Chytridiomycota</taxon>
        <taxon>Chytridiomycota incertae sedis</taxon>
        <taxon>Neocallimastigomycetes</taxon>
        <taxon>Neocallimastigales</taxon>
        <taxon>Neocallimastigaceae</taxon>
        <taxon>Piromyces</taxon>
    </lineage>
</organism>
<accession>A0A1Y1VAV2</accession>
<proteinExistence type="predicted"/>
<evidence type="ECO:0000313" key="6">
    <source>
        <dbReference type="Proteomes" id="UP000193719"/>
    </source>
</evidence>
<feature type="compositionally biased region" description="Basic residues" evidence="3">
    <location>
        <begin position="994"/>
        <end position="1008"/>
    </location>
</feature>
<gene>
    <name evidence="5" type="ORF">BCR36DRAFT_411882</name>
</gene>
<protein>
    <recommendedName>
        <fullName evidence="4">Protein kinase domain-containing protein</fullName>
    </recommendedName>
</protein>
<feature type="region of interest" description="Disordered" evidence="3">
    <location>
        <begin position="604"/>
        <end position="653"/>
    </location>
</feature>
<feature type="compositionally biased region" description="Polar residues" evidence="3">
    <location>
        <begin position="964"/>
        <end position="973"/>
    </location>
</feature>
<feature type="compositionally biased region" description="Low complexity" evidence="3">
    <location>
        <begin position="702"/>
        <end position="720"/>
    </location>
</feature>
<evidence type="ECO:0000256" key="2">
    <source>
        <dbReference type="ARBA" id="ARBA00022737"/>
    </source>
</evidence>
<dbReference type="GO" id="GO:0007169">
    <property type="term" value="P:cell surface receptor protein tyrosine kinase signaling pathway"/>
    <property type="evidence" value="ECO:0007669"/>
    <property type="project" value="TreeGrafter"/>
</dbReference>
<dbReference type="OrthoDB" id="2146423at2759"/>
<sequence>MLQGRDIVMQGTSSIEVFNIIRELHEICKRIYNVIDTVIINKCQINRLWKRLNLFLREFEEVYSDIENVKSISNSHFKGIKNLFLQIASHIESYVVYGPFKKLISNHELETVFDNFNSQLIYYSLQLGLRNLPYLNKSLQEMEDQDDREEDNEYFNNLLNSAIKSDARLLSFLGRVTEPEMIIEAISTLEDIINEDINDPDEPHLEDVLKDDDGNRKIIYSQKHSQEIISMIRNYKKPHMNRKRFVNIDNIVYVCEHLKKMAQGLTVESKNWQIASWDIEIWEILSVGPFSKIYKAFWLGLDVAIKEMSYQINRVRVRREFYKDVKMWYNLKHPNVLSLYGAYQLGDYPFVVIPLMKNGNLISYIEGKEKLSLINLIEVLIGISSGMEYLHSKNVVHGDLMARNILLDEKLKPHICDFGFSKCRAVVDHHSKLKRLDSLRWTANEVHESFVYTKKSDVYSFAMLCYELFTWGNVPFQNLSERFLSEAVIAGKRPDYPEDCPMAIWKLMERMWDGNPESRPSFTEITQYLKYFKAQLKQQALVDYELNSSQDTEENIYAVYMDDDRDSTVTPPNIMSNDNISSIESTYLNQGSSVASTATSPHVYTSGPFSPVRSPRSPHLFAGMDDGSISGSGSIDLNSTVSPTTSHSAKYSPLHSEVAMPSLPSSKSIAIPYIKNGQGRSVLFSNNNRGQSKGHAHSLSGSFPHNHSSYSHSPSSTSHPKQLTAEMLPERLSSKHNNPIKNSMGKSINVVQSGYRQRSTSTSITSSSQKMSTSPNLLSPSISKHTSAVRISNNSNSSTLKRITPSTHRYIPSEEDNELQGSYHAQNGYELAFKELNDDMPPTNLYITRTEREVIDQEILNELSLSDDEELSDQFIDDYFDDEYIEGTFSQTNFNEIEENYNYHMQKIFENDFELTSLYSNENDEHFQYLYQVDDNMLREIYANHSNNENGQYALPSYQKRRSSQNQGVLSIDTSRRSRSRSRSHVSAGPGTHSRSRSRSRSKSRTRSKSNLYPNGRHVIEIDASDVSSPRKISIGKTLSSEANAASIAAANYQNKHQSQPYKTPPASRPHSPYNERIKEDDGADKQANLNHALKSMKIADNSEPEKNSSAKEDNNYLAPPISNNTEGVYKCEFRKDITFSFLDHEDISIYYPKEEYCLSNLTFPHIKPKDTENLTFTTSFIDQVCMEIPLEPPIKKDYAREMLLKIYMKEFRERFGEFKFEEVIRKNRIEFNTYGYSDWSYKRSAYKVLIDIIKYTHIRHIYIRNCRFGDPAIIALAKAFIRNNEFTIIDITFCSKRSRPQQENNILDIIKYDASNLDPSWILNNNVTGKSGQLFANLIHQSESLKAIHLKNAAFGNDCAKMMAEALHNNKSIEDFELCNCLVGESAAIAFAEMLKDNRVLLRLILQQNDIGDKGAIAISSALRKNMTLKYLLLQKCGITSKAMSSFTPTFLNNLGLELIKFSSNNIGNEGAKAIAEGFIANSRIKQLWIDDCNLSKKGVLAISKALDQNIGTEVHVGSVFKFWEKKININPRIIVHRDLFS</sequence>
<reference evidence="5 6" key="2">
    <citation type="submission" date="2016-08" db="EMBL/GenBank/DDBJ databases">
        <title>Pervasive Adenine N6-methylation of Active Genes in Fungi.</title>
        <authorList>
            <consortium name="DOE Joint Genome Institute"/>
            <person name="Mondo S.J."/>
            <person name="Dannebaum R.O."/>
            <person name="Kuo R.C."/>
            <person name="Labutti K."/>
            <person name="Haridas S."/>
            <person name="Kuo A."/>
            <person name="Salamov A."/>
            <person name="Ahrendt S.R."/>
            <person name="Lipzen A."/>
            <person name="Sullivan W."/>
            <person name="Andreopoulos W.B."/>
            <person name="Clum A."/>
            <person name="Lindquist E."/>
            <person name="Daum C."/>
            <person name="Ramamoorthy G.K."/>
            <person name="Gryganskyi A."/>
            <person name="Culley D."/>
            <person name="Magnuson J.K."/>
            <person name="James T.Y."/>
            <person name="O'Malley M.A."/>
            <person name="Stajich J.E."/>
            <person name="Spatafora J.W."/>
            <person name="Visel A."/>
            <person name="Grigoriev I.V."/>
        </authorList>
    </citation>
    <scope>NUCLEOTIDE SEQUENCE [LARGE SCALE GENOMIC DNA]</scope>
    <source>
        <strain evidence="6">finn</strain>
    </source>
</reference>
<dbReference type="InterPro" id="IPR001611">
    <property type="entry name" value="Leu-rich_rpt"/>
</dbReference>
<keyword evidence="1" id="KW-0433">Leucine-rich repeat</keyword>
<evidence type="ECO:0000256" key="3">
    <source>
        <dbReference type="SAM" id="MobiDB-lite"/>
    </source>
</evidence>
<evidence type="ECO:0000256" key="1">
    <source>
        <dbReference type="ARBA" id="ARBA00022614"/>
    </source>
</evidence>